<feature type="domain" description="DNA methylase N-4/N-6" evidence="6">
    <location>
        <begin position="27"/>
        <end position="225"/>
    </location>
</feature>
<dbReference type="InterPro" id="IPR001091">
    <property type="entry name" value="RM_Methyltransferase"/>
</dbReference>
<organism evidence="7 8">
    <name type="scientific">Coprobacillus cateniformis</name>
    <dbReference type="NCBI Taxonomy" id="100884"/>
    <lineage>
        <taxon>Bacteria</taxon>
        <taxon>Bacillati</taxon>
        <taxon>Bacillota</taxon>
        <taxon>Erysipelotrichia</taxon>
        <taxon>Erysipelotrichales</taxon>
        <taxon>Coprobacillaceae</taxon>
        <taxon>Coprobacillus</taxon>
    </lineage>
</organism>
<keyword evidence="4" id="KW-0680">Restriction system</keyword>
<keyword evidence="8" id="KW-1185">Reference proteome</keyword>
<comment type="similarity">
    <text evidence="1 5">Belongs to the N(4)/N(6)-methyltransferase family.</text>
</comment>
<dbReference type="PROSITE" id="PS00092">
    <property type="entry name" value="N6_MTASE"/>
    <property type="match status" value="1"/>
</dbReference>
<dbReference type="PANTHER" id="PTHR13370:SF3">
    <property type="entry name" value="TRNA (GUANINE(10)-N2)-METHYLTRANSFERASE HOMOLOG"/>
    <property type="match status" value="1"/>
</dbReference>
<evidence type="ECO:0000256" key="3">
    <source>
        <dbReference type="ARBA" id="ARBA00022679"/>
    </source>
</evidence>
<dbReference type="PANTHER" id="PTHR13370">
    <property type="entry name" value="RNA METHYLASE-RELATED"/>
    <property type="match status" value="1"/>
</dbReference>
<evidence type="ECO:0000256" key="5">
    <source>
        <dbReference type="RuleBase" id="RU362026"/>
    </source>
</evidence>
<keyword evidence="3" id="KW-0808">Transferase</keyword>
<dbReference type="GeneID" id="78228712"/>
<dbReference type="GO" id="GO:0032259">
    <property type="term" value="P:methylation"/>
    <property type="evidence" value="ECO:0007669"/>
    <property type="project" value="UniProtKB-KW"/>
</dbReference>
<evidence type="ECO:0000313" key="8">
    <source>
        <dbReference type="Proteomes" id="UP000003157"/>
    </source>
</evidence>
<name>E7G7Z1_9FIRM</name>
<keyword evidence="2" id="KW-0489">Methyltransferase</keyword>
<dbReference type="OrthoDB" id="9800801at2"/>
<sequence>MIKEVKLNSIILGDAYEVIKKIDSKSIDLIVTDPPYLISKGSSGNGRISKQMLKLTNELQDSDVANGIKLDILDEFMRIMKKPNIYIWCNKKQILPYLDYFVGIHKCSFEILTWIKTNPIPTCGRNYMNDKEYCLYFRKGISLHTTYQTGKTYWITPTNVKDKKLYGHPTIKPIDIIKTLIQNSSAPGDVVFDCFLGSGTTAVASKELERNYIGIEKNSDYYEITLQRLLSC</sequence>
<dbReference type="InterPro" id="IPR002052">
    <property type="entry name" value="DNA_methylase_N6_adenine_CS"/>
</dbReference>
<dbReference type="Gene3D" id="3.40.50.150">
    <property type="entry name" value="Vaccinia Virus protein VP39"/>
    <property type="match status" value="1"/>
</dbReference>
<accession>E7G7Z1</accession>
<comment type="caution">
    <text evidence="7">The sequence shown here is derived from an EMBL/GenBank/DDBJ whole genome shotgun (WGS) entry which is preliminary data.</text>
</comment>
<evidence type="ECO:0000256" key="2">
    <source>
        <dbReference type="ARBA" id="ARBA00022603"/>
    </source>
</evidence>
<evidence type="ECO:0000256" key="4">
    <source>
        <dbReference type="ARBA" id="ARBA00022747"/>
    </source>
</evidence>
<dbReference type="GO" id="GO:0009007">
    <property type="term" value="F:site-specific DNA-methyltransferase (adenine-specific) activity"/>
    <property type="evidence" value="ECO:0007669"/>
    <property type="project" value="TreeGrafter"/>
</dbReference>
<dbReference type="SUPFAM" id="SSF53335">
    <property type="entry name" value="S-adenosyl-L-methionine-dependent methyltransferases"/>
    <property type="match status" value="1"/>
</dbReference>
<protein>
    <recommendedName>
        <fullName evidence="5">Methyltransferase</fullName>
        <ecNumber evidence="5">2.1.1.-</ecNumber>
    </recommendedName>
</protein>
<dbReference type="EMBL" id="ADKX01000012">
    <property type="protein sequence ID" value="EFW05912.1"/>
    <property type="molecule type" value="Genomic_DNA"/>
</dbReference>
<evidence type="ECO:0000256" key="1">
    <source>
        <dbReference type="ARBA" id="ARBA00006594"/>
    </source>
</evidence>
<evidence type="ECO:0000259" key="6">
    <source>
        <dbReference type="Pfam" id="PF01555"/>
    </source>
</evidence>
<dbReference type="PRINTS" id="PR00508">
    <property type="entry name" value="S21N4MTFRASE"/>
</dbReference>
<evidence type="ECO:0000313" key="7">
    <source>
        <dbReference type="EMBL" id="EFW05912.1"/>
    </source>
</evidence>
<dbReference type="InterPro" id="IPR002941">
    <property type="entry name" value="DNA_methylase_N4/N6"/>
</dbReference>
<dbReference type="GO" id="GO:0009307">
    <property type="term" value="P:DNA restriction-modification system"/>
    <property type="evidence" value="ECO:0007669"/>
    <property type="project" value="UniProtKB-KW"/>
</dbReference>
<dbReference type="RefSeq" id="WP_008787995.1">
    <property type="nucleotide sequence ID" value="NZ_AKCB01000001.1"/>
</dbReference>
<dbReference type="AlphaFoldDB" id="E7G7Z1"/>
<dbReference type="GO" id="GO:0003677">
    <property type="term" value="F:DNA binding"/>
    <property type="evidence" value="ECO:0007669"/>
    <property type="project" value="InterPro"/>
</dbReference>
<dbReference type="eggNOG" id="COG2189">
    <property type="taxonomic scope" value="Bacteria"/>
</dbReference>
<dbReference type="Pfam" id="PF01555">
    <property type="entry name" value="N6_N4_Mtase"/>
    <property type="match status" value="1"/>
</dbReference>
<dbReference type="GO" id="GO:0008170">
    <property type="term" value="F:N-methyltransferase activity"/>
    <property type="evidence" value="ECO:0007669"/>
    <property type="project" value="InterPro"/>
</dbReference>
<dbReference type="GO" id="GO:0005737">
    <property type="term" value="C:cytoplasm"/>
    <property type="evidence" value="ECO:0007669"/>
    <property type="project" value="TreeGrafter"/>
</dbReference>
<dbReference type="STRING" id="100884.GCA_000269565_00822"/>
<dbReference type="InterPro" id="IPR029063">
    <property type="entry name" value="SAM-dependent_MTases_sf"/>
</dbReference>
<dbReference type="EC" id="2.1.1.-" evidence="5"/>
<gene>
    <name evidence="7" type="ORF">HMPREF9488_00879</name>
</gene>
<dbReference type="HOGENOM" id="CLU_024927_2_1_9"/>
<dbReference type="Proteomes" id="UP000003157">
    <property type="component" value="Unassembled WGS sequence"/>
</dbReference>
<proteinExistence type="inferred from homology"/>
<reference evidence="7 8" key="1">
    <citation type="submission" date="2010-12" db="EMBL/GenBank/DDBJ databases">
        <title>The Genome Sequence of Coprobacillus sp. strain 29_1.</title>
        <authorList>
            <consortium name="The Broad Institute Genome Sequencing Platform"/>
            <person name="Earl A."/>
            <person name="Ward D."/>
            <person name="Feldgarden M."/>
            <person name="Gevers D."/>
            <person name="Daigneault M."/>
            <person name="Sibley C.D."/>
            <person name="White A."/>
            <person name="Strauss J."/>
            <person name="Allen-Vercoe E."/>
            <person name="Young S.K."/>
            <person name="Zeng Q."/>
            <person name="Gargeya S."/>
            <person name="Fitzgerald M."/>
            <person name="Haas B."/>
            <person name="Abouelleil A."/>
            <person name="Alvarado L."/>
            <person name="Arachchi H.M."/>
            <person name="Berlin A."/>
            <person name="Brown A."/>
            <person name="Chapman S.B."/>
            <person name="Chen Z."/>
            <person name="Dunbar C."/>
            <person name="Freedman E."/>
            <person name="Gearin G."/>
            <person name="Gellesch M."/>
            <person name="Goldberg J."/>
            <person name="Griggs A."/>
            <person name="Gujja S."/>
            <person name="Heilman E."/>
            <person name="Heiman D."/>
            <person name="Howarth C."/>
            <person name="Larson L."/>
            <person name="Lui A."/>
            <person name="MacDonald P.J.P."/>
            <person name="Mehta T."/>
            <person name="Montmayeur A."/>
            <person name="Murphy C."/>
            <person name="Neiman D."/>
            <person name="Pearson M."/>
            <person name="Priest M."/>
            <person name="Roberts A."/>
            <person name="Saif S."/>
            <person name="Shea T."/>
            <person name="Shenoy N."/>
            <person name="Sisk P."/>
            <person name="Stolte C."/>
            <person name="Sykes S."/>
            <person name="White J."/>
            <person name="Yandava C."/>
            <person name="Nusbaum C."/>
            <person name="Birren B."/>
        </authorList>
    </citation>
    <scope>NUCLEOTIDE SEQUENCE [LARGE SCALE GENOMIC DNA]</scope>
    <source>
        <strain evidence="7 8">29_1</strain>
    </source>
</reference>